<evidence type="ECO:0000313" key="2">
    <source>
        <dbReference type="EMBL" id="CAG9336049.1"/>
    </source>
</evidence>
<dbReference type="AlphaFoldDB" id="A0AAU9KGY4"/>
<name>A0AAU9KGY4_9CILI</name>
<comment type="caution">
    <text evidence="2">The sequence shown here is derived from an EMBL/GenBank/DDBJ whole genome shotgun (WGS) entry which is preliminary data.</text>
</comment>
<evidence type="ECO:0000256" key="1">
    <source>
        <dbReference type="SAM" id="Phobius"/>
    </source>
</evidence>
<gene>
    <name evidence="2" type="ORF">BSTOLATCC_MIC65356</name>
</gene>
<protein>
    <submittedName>
        <fullName evidence="2">Uncharacterized protein</fullName>
    </submittedName>
</protein>
<keyword evidence="1" id="KW-1133">Transmembrane helix</keyword>
<dbReference type="EMBL" id="CAJZBQ010000063">
    <property type="protein sequence ID" value="CAG9336049.1"/>
    <property type="molecule type" value="Genomic_DNA"/>
</dbReference>
<keyword evidence="1" id="KW-0812">Transmembrane</keyword>
<proteinExistence type="predicted"/>
<organism evidence="2 3">
    <name type="scientific">Blepharisma stoltei</name>
    <dbReference type="NCBI Taxonomy" id="1481888"/>
    <lineage>
        <taxon>Eukaryota</taxon>
        <taxon>Sar</taxon>
        <taxon>Alveolata</taxon>
        <taxon>Ciliophora</taxon>
        <taxon>Postciliodesmatophora</taxon>
        <taxon>Heterotrichea</taxon>
        <taxon>Heterotrichida</taxon>
        <taxon>Blepharismidae</taxon>
        <taxon>Blepharisma</taxon>
    </lineage>
</organism>
<evidence type="ECO:0000313" key="3">
    <source>
        <dbReference type="Proteomes" id="UP001162131"/>
    </source>
</evidence>
<keyword evidence="3" id="KW-1185">Reference proteome</keyword>
<reference evidence="2" key="1">
    <citation type="submission" date="2021-09" db="EMBL/GenBank/DDBJ databases">
        <authorList>
            <consortium name="AG Swart"/>
            <person name="Singh M."/>
            <person name="Singh A."/>
            <person name="Seah K."/>
            <person name="Emmerich C."/>
        </authorList>
    </citation>
    <scope>NUCLEOTIDE SEQUENCE</scope>
    <source>
        <strain evidence="2">ATCC30299</strain>
    </source>
</reference>
<accession>A0AAU9KGY4</accession>
<sequence length="514" mass="60540">MTDFKQHSISSSLSGDFSITEISCMSSEYYTENVLIHTESAEAEEETNFFAIEEKRLNSLRTNCEKRISILDDDVENRPTTYFYETSDEIFGSPRQKNSFDTKMSTNEEEKAQIISKTRVLNDGGNCEFSFSEDLPAEPADPAALENLKKVGAKLIALAHRKWCNKEIFQKWFLMWKDKVILYKTQGKAQVLETLITSKEFKEKTSLESLQLEEIEANFKLLEDEEKNNLCRRIFIKMCECVGEVYTESFKTWRENMINRRKYVRDRLPEENEIKETQKEIRQGKMISYEAEKKKIEVINRLFLLKNKIRHKQESTKMNYMLEELESVKRQGSQALKKFEEIHRNYYTSNKSIFNNLLEKSLTTEKYSMSNEAKIKITQDNIKYFKDTNKKQFLVKKLIESHDYQYALYIKSEQNNKSFNTPLLIKEPASFTSKKSTFYTSSYKDSNLNSIRKNIFSSNKKNPKAEIAEPKRLVYESSDDIYNKTQNFPVLILTVLTFLLFYLIYTFSEVHKIT</sequence>
<keyword evidence="1" id="KW-0472">Membrane</keyword>
<dbReference type="Proteomes" id="UP001162131">
    <property type="component" value="Unassembled WGS sequence"/>
</dbReference>
<feature type="transmembrane region" description="Helical" evidence="1">
    <location>
        <begin position="488"/>
        <end position="507"/>
    </location>
</feature>